<evidence type="ECO:0000313" key="9">
    <source>
        <dbReference type="Proteomes" id="UP000622860"/>
    </source>
</evidence>
<keyword evidence="6" id="KW-0460">Magnesium</keyword>
<evidence type="ECO:0000256" key="6">
    <source>
        <dbReference type="HAMAP-Rule" id="MF_00020"/>
    </source>
</evidence>
<dbReference type="InterPro" id="IPR023865">
    <property type="entry name" value="Aliphatic_acid_kinase_CS"/>
</dbReference>
<name>A0A917GYL0_9BACI</name>
<dbReference type="GO" id="GO:0005524">
    <property type="term" value="F:ATP binding"/>
    <property type="evidence" value="ECO:0007669"/>
    <property type="project" value="UniProtKB-KW"/>
</dbReference>
<feature type="binding site" evidence="6">
    <location>
        <begin position="281"/>
        <end position="283"/>
    </location>
    <ligand>
        <name>ATP</name>
        <dbReference type="ChEBI" id="CHEBI:30616"/>
    </ligand>
</feature>
<reference evidence="8" key="2">
    <citation type="submission" date="2020-09" db="EMBL/GenBank/DDBJ databases">
        <authorList>
            <person name="Sun Q."/>
            <person name="Zhou Y."/>
        </authorList>
    </citation>
    <scope>NUCLEOTIDE SEQUENCE</scope>
    <source>
        <strain evidence="8">CGMCC 1.12754</strain>
    </source>
</reference>
<feature type="binding site" evidence="6">
    <location>
        <position position="15"/>
    </location>
    <ligand>
        <name>ATP</name>
        <dbReference type="ChEBI" id="CHEBI:30616"/>
    </ligand>
</feature>
<dbReference type="EMBL" id="BMFR01000001">
    <property type="protein sequence ID" value="GGG61619.1"/>
    <property type="molecule type" value="Genomic_DNA"/>
</dbReference>
<feature type="binding site" evidence="6">
    <location>
        <begin position="206"/>
        <end position="210"/>
    </location>
    <ligand>
        <name>ATP</name>
        <dbReference type="ChEBI" id="CHEBI:30616"/>
    </ligand>
</feature>
<dbReference type="EC" id="2.7.2.1" evidence="6"/>
<feature type="site" description="Transition state stabilizer" evidence="6">
    <location>
        <position position="239"/>
    </location>
</feature>
<comment type="catalytic activity">
    <reaction evidence="6">
        <text>acetate + ATP = acetyl phosphate + ADP</text>
        <dbReference type="Rhea" id="RHEA:11352"/>
        <dbReference type="ChEBI" id="CHEBI:22191"/>
        <dbReference type="ChEBI" id="CHEBI:30089"/>
        <dbReference type="ChEBI" id="CHEBI:30616"/>
        <dbReference type="ChEBI" id="CHEBI:456216"/>
        <dbReference type="EC" id="2.7.2.1"/>
    </reaction>
</comment>
<dbReference type="NCBIfam" id="TIGR00016">
    <property type="entry name" value="ackA"/>
    <property type="match status" value="1"/>
</dbReference>
<dbReference type="PROSITE" id="PS01076">
    <property type="entry name" value="ACETATE_KINASE_2"/>
    <property type="match status" value="1"/>
</dbReference>
<dbReference type="GO" id="GO:0008776">
    <property type="term" value="F:acetate kinase activity"/>
    <property type="evidence" value="ECO:0007669"/>
    <property type="project" value="UniProtKB-UniRule"/>
</dbReference>
<keyword evidence="5 6" id="KW-0067">ATP-binding</keyword>
<dbReference type="InterPro" id="IPR043129">
    <property type="entry name" value="ATPase_NBD"/>
</dbReference>
<dbReference type="PROSITE" id="PS01075">
    <property type="entry name" value="ACETATE_KINASE_1"/>
    <property type="match status" value="1"/>
</dbReference>
<keyword evidence="9" id="KW-1185">Reference proteome</keyword>
<dbReference type="GO" id="GO:0005737">
    <property type="term" value="C:cytoplasm"/>
    <property type="evidence" value="ECO:0007669"/>
    <property type="project" value="UniProtKB-SubCell"/>
</dbReference>
<reference evidence="8" key="1">
    <citation type="journal article" date="2014" name="Int. J. Syst. Evol. Microbiol.">
        <title>Complete genome sequence of Corynebacterium casei LMG S-19264T (=DSM 44701T), isolated from a smear-ripened cheese.</title>
        <authorList>
            <consortium name="US DOE Joint Genome Institute (JGI-PGF)"/>
            <person name="Walter F."/>
            <person name="Albersmeier A."/>
            <person name="Kalinowski J."/>
            <person name="Ruckert C."/>
        </authorList>
    </citation>
    <scope>NUCLEOTIDE SEQUENCE</scope>
    <source>
        <strain evidence="8">CGMCC 1.12754</strain>
    </source>
</reference>
<evidence type="ECO:0000313" key="8">
    <source>
        <dbReference type="EMBL" id="GGG61619.1"/>
    </source>
</evidence>
<feature type="binding site" evidence="6">
    <location>
        <position position="89"/>
    </location>
    <ligand>
        <name>substrate</name>
    </ligand>
</feature>
<organism evidence="8 9">
    <name type="scientific">Virgibacillus oceani</name>
    <dbReference type="NCBI Taxonomy" id="1479511"/>
    <lineage>
        <taxon>Bacteria</taxon>
        <taxon>Bacillati</taxon>
        <taxon>Bacillota</taxon>
        <taxon>Bacilli</taxon>
        <taxon>Bacillales</taxon>
        <taxon>Bacillaceae</taxon>
        <taxon>Virgibacillus</taxon>
    </lineage>
</organism>
<comment type="caution">
    <text evidence="8">The sequence shown here is derived from an EMBL/GenBank/DDBJ whole genome shotgun (WGS) entry which is preliminary data.</text>
</comment>
<keyword evidence="6" id="KW-0479">Metal-binding</keyword>
<dbReference type="PRINTS" id="PR00471">
    <property type="entry name" value="ACETATEKNASE"/>
</dbReference>
<accession>A0A917GYL0</accession>
<sequence length="394" mass="43510">MLNILAINAGSSSLKYQLIQMPEEKVLAKGLFERIGLENSVFTITINSEKDSVVADIPDHETAVKWLLDRLKTSGVIQSLDEINAIGHRIVHGGERFMDSVKITDEVIHEIEEVTDLAPLHNPANLTGVKAFKEVLPNVPMVAVFDTAFHQTMPEKSYLYSLPYEYYKDYGIRKYGFHGTSHKYVSQRASELLGIPLEQLRLISCHLGNGASITAIEYGKSIDTSMGFTPLAGVTMGTRSGNIDPALIPYIMDKTGKSADEVINVLNKKSGMLALSGFSSDLRDIEQQASENERAELALDVFAARIHKYIGSYAARMSGVDAIIFTAGVGENSSTIREKVLTGLEFMGVYWDPSLNQTRGKETFVNYPHSPVKVFVIPTNEEVMIARDTVRLTS</sequence>
<dbReference type="GO" id="GO:0000287">
    <property type="term" value="F:magnesium ion binding"/>
    <property type="evidence" value="ECO:0007669"/>
    <property type="project" value="UniProtKB-UniRule"/>
</dbReference>
<dbReference type="PANTHER" id="PTHR21060">
    <property type="entry name" value="ACETATE KINASE"/>
    <property type="match status" value="1"/>
</dbReference>
<keyword evidence="3 6" id="KW-0547">Nucleotide-binding</keyword>
<feature type="binding site" evidence="6">
    <location>
        <position position="381"/>
    </location>
    <ligand>
        <name>Mg(2+)</name>
        <dbReference type="ChEBI" id="CHEBI:18420"/>
    </ligand>
</feature>
<dbReference type="InterPro" id="IPR000890">
    <property type="entry name" value="Aliphatic_acid_kin_short-chain"/>
</dbReference>
<gene>
    <name evidence="6 8" type="primary">ackA</name>
    <name evidence="8" type="ORF">GCM10011398_01130</name>
</gene>
<keyword evidence="2 6" id="KW-0808">Transferase</keyword>
<evidence type="ECO:0000256" key="1">
    <source>
        <dbReference type="ARBA" id="ARBA00008748"/>
    </source>
</evidence>
<dbReference type="PANTHER" id="PTHR21060:SF15">
    <property type="entry name" value="ACETATE KINASE-RELATED"/>
    <property type="match status" value="1"/>
</dbReference>
<keyword evidence="4 6" id="KW-0418">Kinase</keyword>
<comment type="similarity">
    <text evidence="1 6 7">Belongs to the acetokinase family.</text>
</comment>
<dbReference type="Pfam" id="PF00871">
    <property type="entry name" value="Acetate_kinase"/>
    <property type="match status" value="1"/>
</dbReference>
<evidence type="ECO:0000256" key="3">
    <source>
        <dbReference type="ARBA" id="ARBA00022741"/>
    </source>
</evidence>
<dbReference type="Gene3D" id="3.30.420.40">
    <property type="match status" value="2"/>
</dbReference>
<keyword evidence="6" id="KW-0963">Cytoplasm</keyword>
<evidence type="ECO:0000256" key="4">
    <source>
        <dbReference type="ARBA" id="ARBA00022777"/>
    </source>
</evidence>
<dbReference type="PIRSF" id="PIRSF000722">
    <property type="entry name" value="Acetate_prop_kin"/>
    <property type="match status" value="1"/>
</dbReference>
<comment type="function">
    <text evidence="6">Catalyzes the formation of acetyl phosphate from acetate and ATP. Can also catalyze the reverse reaction.</text>
</comment>
<feature type="binding site" evidence="6">
    <location>
        <position position="8"/>
    </location>
    <ligand>
        <name>Mg(2+)</name>
        <dbReference type="ChEBI" id="CHEBI:18420"/>
    </ligand>
</feature>
<comment type="cofactor">
    <cofactor evidence="6">
        <name>Mg(2+)</name>
        <dbReference type="ChEBI" id="CHEBI:18420"/>
    </cofactor>
    <cofactor evidence="6">
        <name>Mn(2+)</name>
        <dbReference type="ChEBI" id="CHEBI:29035"/>
    </cofactor>
    <text evidence="6">Mg(2+). Can also accept Mn(2+).</text>
</comment>
<dbReference type="GO" id="GO:0006083">
    <property type="term" value="P:acetate metabolic process"/>
    <property type="evidence" value="ECO:0007669"/>
    <property type="project" value="TreeGrafter"/>
</dbReference>
<evidence type="ECO:0000256" key="5">
    <source>
        <dbReference type="ARBA" id="ARBA00022840"/>
    </source>
</evidence>
<dbReference type="CDD" id="cd24010">
    <property type="entry name" value="ASKHA_NBD_AcK_PK"/>
    <property type="match status" value="1"/>
</dbReference>
<comment type="subcellular location">
    <subcellularLocation>
        <location evidence="6">Cytoplasm</location>
    </subcellularLocation>
</comment>
<protein>
    <recommendedName>
        <fullName evidence="6">Acetate kinase</fullName>
        <ecNumber evidence="6">2.7.2.1</ecNumber>
    </recommendedName>
    <alternativeName>
        <fullName evidence="6">Acetokinase</fullName>
    </alternativeName>
</protein>
<dbReference type="InterPro" id="IPR004372">
    <property type="entry name" value="Ac/propionate_kinase"/>
</dbReference>
<evidence type="ECO:0000256" key="7">
    <source>
        <dbReference type="RuleBase" id="RU003835"/>
    </source>
</evidence>
<dbReference type="Proteomes" id="UP000622860">
    <property type="component" value="Unassembled WGS sequence"/>
</dbReference>
<feature type="site" description="Transition state stabilizer" evidence="6">
    <location>
        <position position="178"/>
    </location>
</feature>
<feature type="binding site" evidence="6">
    <location>
        <begin position="328"/>
        <end position="332"/>
    </location>
    <ligand>
        <name>ATP</name>
        <dbReference type="ChEBI" id="CHEBI:30616"/>
    </ligand>
</feature>
<comment type="subunit">
    <text evidence="6">Homodimer.</text>
</comment>
<dbReference type="HAMAP" id="MF_00020">
    <property type="entry name" value="Acetate_kinase"/>
    <property type="match status" value="1"/>
</dbReference>
<proteinExistence type="inferred from homology"/>
<comment type="pathway">
    <text evidence="6">Metabolic intermediate biosynthesis; acetyl-CoA biosynthesis; acetyl-CoA from acetate: step 1/2.</text>
</comment>
<dbReference type="AlphaFoldDB" id="A0A917GYL0"/>
<evidence type="ECO:0000256" key="2">
    <source>
        <dbReference type="ARBA" id="ARBA00022679"/>
    </source>
</evidence>
<dbReference type="GO" id="GO:0006085">
    <property type="term" value="P:acetyl-CoA biosynthetic process"/>
    <property type="evidence" value="ECO:0007669"/>
    <property type="project" value="UniProtKB-UniRule"/>
</dbReference>
<dbReference type="SUPFAM" id="SSF53067">
    <property type="entry name" value="Actin-like ATPase domain"/>
    <property type="match status" value="2"/>
</dbReference>
<dbReference type="RefSeq" id="WP_188453941.1">
    <property type="nucleotide sequence ID" value="NZ_BMFR01000001.1"/>
</dbReference>
<feature type="active site" description="Proton donor/acceptor" evidence="6">
    <location>
        <position position="146"/>
    </location>
</feature>